<evidence type="ECO:0000313" key="1">
    <source>
        <dbReference type="EMBL" id="KAK7824883.1"/>
    </source>
</evidence>
<protein>
    <recommendedName>
        <fullName evidence="3">Aminotransferase-like plant mobile domain-containing protein</fullName>
    </recommendedName>
</protein>
<organism evidence="1 2">
    <name type="scientific">Quercus suber</name>
    <name type="common">Cork oak</name>
    <dbReference type="NCBI Taxonomy" id="58331"/>
    <lineage>
        <taxon>Eukaryota</taxon>
        <taxon>Viridiplantae</taxon>
        <taxon>Streptophyta</taxon>
        <taxon>Embryophyta</taxon>
        <taxon>Tracheophyta</taxon>
        <taxon>Spermatophyta</taxon>
        <taxon>Magnoliopsida</taxon>
        <taxon>eudicotyledons</taxon>
        <taxon>Gunneridae</taxon>
        <taxon>Pentapetalae</taxon>
        <taxon>rosids</taxon>
        <taxon>fabids</taxon>
        <taxon>Fagales</taxon>
        <taxon>Fagaceae</taxon>
        <taxon>Quercus</taxon>
    </lineage>
</organism>
<proteinExistence type="predicted"/>
<evidence type="ECO:0008006" key="3">
    <source>
        <dbReference type="Google" id="ProtNLM"/>
    </source>
</evidence>
<sequence>MKAAMLLRVTSTLDLPNGYGTPVRRIAFVAYWLNCYVLTESLPDQVYLIPLAVQLACGKSHAVGAIFLSNLFNHLDALHTFEI</sequence>
<accession>A0AAW0JDB0</accession>
<evidence type="ECO:0000313" key="2">
    <source>
        <dbReference type="Proteomes" id="UP000237347"/>
    </source>
</evidence>
<gene>
    <name evidence="1" type="ORF">CFP56_033952</name>
</gene>
<reference evidence="1 2" key="1">
    <citation type="journal article" date="2018" name="Sci. Data">
        <title>The draft genome sequence of cork oak.</title>
        <authorList>
            <person name="Ramos A.M."/>
            <person name="Usie A."/>
            <person name="Barbosa P."/>
            <person name="Barros P.M."/>
            <person name="Capote T."/>
            <person name="Chaves I."/>
            <person name="Simoes F."/>
            <person name="Abreu I."/>
            <person name="Carrasquinho I."/>
            <person name="Faro C."/>
            <person name="Guimaraes J.B."/>
            <person name="Mendonca D."/>
            <person name="Nobrega F."/>
            <person name="Rodrigues L."/>
            <person name="Saibo N.J.M."/>
            <person name="Varela M.C."/>
            <person name="Egas C."/>
            <person name="Matos J."/>
            <person name="Miguel C.M."/>
            <person name="Oliveira M.M."/>
            <person name="Ricardo C.P."/>
            <person name="Goncalves S."/>
        </authorList>
    </citation>
    <scope>NUCLEOTIDE SEQUENCE [LARGE SCALE GENOMIC DNA]</scope>
    <source>
        <strain evidence="2">cv. HL8</strain>
    </source>
</reference>
<keyword evidence="2" id="KW-1185">Reference proteome</keyword>
<dbReference type="AlphaFoldDB" id="A0AAW0JDB0"/>
<name>A0AAW0JDB0_QUESU</name>
<dbReference type="Proteomes" id="UP000237347">
    <property type="component" value="Unassembled WGS sequence"/>
</dbReference>
<dbReference type="EMBL" id="PKMF04000590">
    <property type="protein sequence ID" value="KAK7824883.1"/>
    <property type="molecule type" value="Genomic_DNA"/>
</dbReference>
<comment type="caution">
    <text evidence="1">The sequence shown here is derived from an EMBL/GenBank/DDBJ whole genome shotgun (WGS) entry which is preliminary data.</text>
</comment>